<protein>
    <submittedName>
        <fullName evidence="1">Transcriptional regulator</fullName>
    </submittedName>
</protein>
<proteinExistence type="predicted"/>
<keyword evidence="2" id="KW-1185">Reference proteome</keyword>
<dbReference type="AlphaFoldDB" id="A0A437PPR4"/>
<comment type="caution">
    <text evidence="1">The sequence shown here is derived from an EMBL/GenBank/DDBJ whole genome shotgun (WGS) entry which is preliminary data.</text>
</comment>
<dbReference type="OrthoDB" id="1339093at2"/>
<accession>A0A437PPR4</accession>
<evidence type="ECO:0000313" key="2">
    <source>
        <dbReference type="Proteomes" id="UP000282832"/>
    </source>
</evidence>
<dbReference type="Proteomes" id="UP000282832">
    <property type="component" value="Unassembled WGS sequence"/>
</dbReference>
<dbReference type="GO" id="GO:0003677">
    <property type="term" value="F:DNA binding"/>
    <property type="evidence" value="ECO:0007669"/>
    <property type="project" value="InterPro"/>
</dbReference>
<evidence type="ECO:0000313" key="1">
    <source>
        <dbReference type="EMBL" id="RVU24251.1"/>
    </source>
</evidence>
<organism evidence="1 2">
    <name type="scientific">Sandaracinomonas limnophila</name>
    <dbReference type="NCBI Taxonomy" id="1862386"/>
    <lineage>
        <taxon>Bacteria</taxon>
        <taxon>Pseudomonadati</taxon>
        <taxon>Bacteroidota</taxon>
        <taxon>Cytophagia</taxon>
        <taxon>Cytophagales</taxon>
        <taxon>Flectobacillaceae</taxon>
        <taxon>Sandaracinomonas</taxon>
    </lineage>
</organism>
<sequence>MQNKMEIEQIIKTGFIANELEYEIAILADRKLRILAKENANFKTQRAILRGIIEDYEQKEWKDVRKIDFLKLIESEKAEAYAEKQRNFYENRKLAIKTKLKSIGLTQENLGTILGHKSKTHMSELINGLKPFTLKDLTIINQLLNINLKTLVPIFLPNEEKIRINHVLEEIVL</sequence>
<gene>
    <name evidence="1" type="ORF">EOJ36_10045</name>
</gene>
<name>A0A437PPR4_9BACT</name>
<reference evidence="1 2" key="1">
    <citation type="submission" date="2019-01" db="EMBL/GenBank/DDBJ databases">
        <authorList>
            <person name="Chen W.-M."/>
        </authorList>
    </citation>
    <scope>NUCLEOTIDE SEQUENCE [LARGE SCALE GENOMIC DNA]</scope>
    <source>
        <strain evidence="1 2">FSY-15</strain>
    </source>
</reference>
<dbReference type="InterPro" id="IPR010982">
    <property type="entry name" value="Lambda_DNA-bd_dom_sf"/>
</dbReference>
<dbReference type="EMBL" id="SACY01000004">
    <property type="protein sequence ID" value="RVU24251.1"/>
    <property type="molecule type" value="Genomic_DNA"/>
</dbReference>
<dbReference type="SUPFAM" id="SSF47413">
    <property type="entry name" value="lambda repressor-like DNA-binding domains"/>
    <property type="match status" value="1"/>
</dbReference>